<dbReference type="SUPFAM" id="SSF56519">
    <property type="entry name" value="Penicillin binding protein dimerisation domain"/>
    <property type="match status" value="1"/>
</dbReference>
<dbReference type="InterPro" id="IPR012338">
    <property type="entry name" value="Beta-lactam/transpept-like"/>
</dbReference>
<dbReference type="InterPro" id="IPR036138">
    <property type="entry name" value="PBP_dimer_sf"/>
</dbReference>
<dbReference type="InterPro" id="IPR050515">
    <property type="entry name" value="Beta-lactam/transpept"/>
</dbReference>
<feature type="domain" description="Penicillin-binding protein transpeptidase" evidence="1">
    <location>
        <begin position="155"/>
        <end position="480"/>
    </location>
</feature>
<organism evidence="3 4">
    <name type="scientific">Gulosibacter bifidus</name>
    <dbReference type="NCBI Taxonomy" id="272239"/>
    <lineage>
        <taxon>Bacteria</taxon>
        <taxon>Bacillati</taxon>
        <taxon>Actinomycetota</taxon>
        <taxon>Actinomycetes</taxon>
        <taxon>Micrococcales</taxon>
        <taxon>Microbacteriaceae</taxon>
        <taxon>Gulosibacter</taxon>
    </lineage>
</organism>
<name>A0ABW5RJP8_9MICO</name>
<evidence type="ECO:0000259" key="2">
    <source>
        <dbReference type="Pfam" id="PF21922"/>
    </source>
</evidence>
<feature type="domain" description="Penicillin binding protein A dimerisation" evidence="2">
    <location>
        <begin position="52"/>
        <end position="134"/>
    </location>
</feature>
<dbReference type="Pfam" id="PF21922">
    <property type="entry name" value="PBP_dimer_2"/>
    <property type="match status" value="1"/>
</dbReference>
<evidence type="ECO:0000313" key="4">
    <source>
        <dbReference type="Proteomes" id="UP001597453"/>
    </source>
</evidence>
<dbReference type="InterPro" id="IPR054120">
    <property type="entry name" value="PBPA_dimer"/>
</dbReference>
<dbReference type="Pfam" id="PF00905">
    <property type="entry name" value="Transpeptidase"/>
    <property type="match status" value="1"/>
</dbReference>
<comment type="caution">
    <text evidence="3">The sequence shown here is derived from an EMBL/GenBank/DDBJ whole genome shotgun (WGS) entry which is preliminary data.</text>
</comment>
<keyword evidence="4" id="KW-1185">Reference proteome</keyword>
<dbReference type="SUPFAM" id="SSF56601">
    <property type="entry name" value="beta-lactamase/transpeptidase-like"/>
    <property type="match status" value="1"/>
</dbReference>
<reference evidence="4" key="1">
    <citation type="journal article" date="2019" name="Int. J. Syst. Evol. Microbiol.">
        <title>The Global Catalogue of Microorganisms (GCM) 10K type strain sequencing project: providing services to taxonomists for standard genome sequencing and annotation.</title>
        <authorList>
            <consortium name="The Broad Institute Genomics Platform"/>
            <consortium name="The Broad Institute Genome Sequencing Center for Infectious Disease"/>
            <person name="Wu L."/>
            <person name="Ma J."/>
        </authorList>
    </citation>
    <scope>NUCLEOTIDE SEQUENCE [LARGE SCALE GENOMIC DNA]</scope>
    <source>
        <strain evidence="4">TISTR 1511</strain>
    </source>
</reference>
<dbReference type="Proteomes" id="UP001597453">
    <property type="component" value="Unassembled WGS sequence"/>
</dbReference>
<protein>
    <submittedName>
        <fullName evidence="3">Peptidoglycan D,D-transpeptidase FtsI family protein</fullName>
    </submittedName>
</protein>
<evidence type="ECO:0000313" key="3">
    <source>
        <dbReference type="EMBL" id="MFD2675094.1"/>
    </source>
</evidence>
<evidence type="ECO:0000259" key="1">
    <source>
        <dbReference type="Pfam" id="PF00905"/>
    </source>
</evidence>
<accession>A0ABW5RJP8</accession>
<dbReference type="Gene3D" id="3.40.710.10">
    <property type="entry name" value="DD-peptidase/beta-lactamase superfamily"/>
    <property type="match status" value="1"/>
</dbReference>
<dbReference type="Gene3D" id="3.90.1310.10">
    <property type="entry name" value="Penicillin-binding protein 2a (Domain 2)"/>
    <property type="match status" value="1"/>
</dbReference>
<gene>
    <name evidence="3" type="ORF">ACFSUQ_07285</name>
</gene>
<dbReference type="PANTHER" id="PTHR30627">
    <property type="entry name" value="PEPTIDOGLYCAN D,D-TRANSPEPTIDASE"/>
    <property type="match status" value="1"/>
</dbReference>
<dbReference type="RefSeq" id="WP_066057360.1">
    <property type="nucleotide sequence ID" value="NZ_JBHUNF010000004.1"/>
</dbReference>
<dbReference type="InterPro" id="IPR001460">
    <property type="entry name" value="PCN-bd_Tpept"/>
</dbReference>
<proteinExistence type="predicted"/>
<sequence>MSRNIRSISIILLAMFLALFASSTVIQMIESPNLADDPRNRRAVLASYDVERGPILINGSPIAYSEPIDSEFKFQRKYNNGELYAPITGYYSTNQGRTGLEASMDQELSGRSDSQFFDSLQRKFTGEQPAGAAVEVSIDPDAQQAARDAMGDMKGAVVALDPETGAVLAMVSTPSFDPNQLAMHDDDQVIANYNELLNREDGPLFNRAIGGNLNPPGSVFKVVVAAAAIEHGIVKADTPLDNPNEWKLPGTNSVVYNPNHGAKCGNGEKTTLREALELSCNIPFAQLAVKLGDERIRETAQGFGFNDSFDLPMPSTESTYPREALDDAQTALTGFGQFDVRTTPLQMAMVSAALANEGEVMNPTVVEQVLTPDLNELQGPKISSYGRPISKETAAVVGDMMKGSVQRGAATNAAIPGVDVAGKTGTAENGADEPYSLWFTGYAEANGKKVAVAVVIEDGGGQGQSGTGNGLAAAVGAEVMKAVLEV</sequence>
<dbReference type="PANTHER" id="PTHR30627:SF24">
    <property type="entry name" value="PENICILLIN-BINDING PROTEIN 4B"/>
    <property type="match status" value="1"/>
</dbReference>
<dbReference type="EMBL" id="JBHUNF010000004">
    <property type="protein sequence ID" value="MFD2675094.1"/>
    <property type="molecule type" value="Genomic_DNA"/>
</dbReference>